<dbReference type="GO" id="GO:0016020">
    <property type="term" value="C:membrane"/>
    <property type="evidence" value="ECO:0007669"/>
    <property type="project" value="UniProtKB-SubCell"/>
</dbReference>
<evidence type="ECO:0000256" key="1">
    <source>
        <dbReference type="ARBA" id="ARBA00004141"/>
    </source>
</evidence>
<evidence type="ECO:0000256" key="2">
    <source>
        <dbReference type="ARBA" id="ARBA00022692"/>
    </source>
</evidence>
<keyword evidence="7" id="KW-1185">Reference proteome</keyword>
<proteinExistence type="predicted"/>
<feature type="region of interest" description="Disordered" evidence="5">
    <location>
        <begin position="1"/>
        <end position="21"/>
    </location>
</feature>
<sequence length="185" mass="21761">MYRLYDTSSPPREVHAEEAERRKVQNLEDSRIDTVRIFYHDTHRTKYITTNDEDHPISVSSKSLNLCSPSIRCKPDRSRINHIVPSAKRGVQEHAEVHEHVLHGDVHRRVHTEDRRFWRQDSIVNRDHRSLVRTITNFFKDSWNTFDFITVIGSIVDALVIEFGDKRAKVIAFLPVNPFAAPYRY</sequence>
<protein>
    <submittedName>
        <fullName evidence="6">Voltage-dependent calcium channel type A subunit alpha-1</fullName>
    </submittedName>
</protein>
<comment type="subcellular location">
    <subcellularLocation>
        <location evidence="1">Membrane</location>
        <topology evidence="1">Multi-pass membrane protein</topology>
    </subcellularLocation>
</comment>
<reference evidence="6 7" key="1">
    <citation type="journal article" date="2024" name="Ann. Entomol. Soc. Am.">
        <title>Genomic analyses of the southern and eastern yellowjacket wasps (Hymenoptera: Vespidae) reveal evolutionary signatures of social life.</title>
        <authorList>
            <person name="Catto M.A."/>
            <person name="Caine P.B."/>
            <person name="Orr S.E."/>
            <person name="Hunt B.G."/>
            <person name="Goodisman M.A.D."/>
        </authorList>
    </citation>
    <scope>NUCLEOTIDE SEQUENCE [LARGE SCALE GENOMIC DNA]</scope>
    <source>
        <strain evidence="6">233</strain>
        <tissue evidence="6">Head and thorax</tissue>
    </source>
</reference>
<keyword evidence="2" id="KW-0812">Transmembrane</keyword>
<evidence type="ECO:0000313" key="7">
    <source>
        <dbReference type="Proteomes" id="UP001607302"/>
    </source>
</evidence>
<dbReference type="InterPro" id="IPR027359">
    <property type="entry name" value="Volt_channel_dom_sf"/>
</dbReference>
<feature type="compositionally biased region" description="Polar residues" evidence="5">
    <location>
        <begin position="1"/>
        <end position="10"/>
    </location>
</feature>
<evidence type="ECO:0000313" key="6">
    <source>
        <dbReference type="EMBL" id="KAL2726961.1"/>
    </source>
</evidence>
<comment type="caution">
    <text evidence="6">The sequence shown here is derived from an EMBL/GenBank/DDBJ whole genome shotgun (WGS) entry which is preliminary data.</text>
</comment>
<dbReference type="Proteomes" id="UP001607302">
    <property type="component" value="Unassembled WGS sequence"/>
</dbReference>
<feature type="compositionally biased region" description="Basic and acidic residues" evidence="5">
    <location>
        <begin position="12"/>
        <end position="21"/>
    </location>
</feature>
<evidence type="ECO:0000256" key="5">
    <source>
        <dbReference type="SAM" id="MobiDB-lite"/>
    </source>
</evidence>
<dbReference type="AlphaFoldDB" id="A0ABD2B2R1"/>
<organism evidence="6 7">
    <name type="scientific">Vespula squamosa</name>
    <name type="common">Southern yellow jacket</name>
    <name type="synonym">Wasp</name>
    <dbReference type="NCBI Taxonomy" id="30214"/>
    <lineage>
        <taxon>Eukaryota</taxon>
        <taxon>Metazoa</taxon>
        <taxon>Ecdysozoa</taxon>
        <taxon>Arthropoda</taxon>
        <taxon>Hexapoda</taxon>
        <taxon>Insecta</taxon>
        <taxon>Pterygota</taxon>
        <taxon>Neoptera</taxon>
        <taxon>Endopterygota</taxon>
        <taxon>Hymenoptera</taxon>
        <taxon>Apocrita</taxon>
        <taxon>Aculeata</taxon>
        <taxon>Vespoidea</taxon>
        <taxon>Vespidae</taxon>
        <taxon>Vespinae</taxon>
        <taxon>Vespula</taxon>
    </lineage>
</organism>
<evidence type="ECO:0000256" key="4">
    <source>
        <dbReference type="ARBA" id="ARBA00023136"/>
    </source>
</evidence>
<gene>
    <name evidence="6" type="ORF">V1478_007239</name>
</gene>
<dbReference type="EMBL" id="JAUDFV010000133">
    <property type="protein sequence ID" value="KAL2726961.1"/>
    <property type="molecule type" value="Genomic_DNA"/>
</dbReference>
<accession>A0ABD2B2R1</accession>
<keyword evidence="4" id="KW-0472">Membrane</keyword>
<name>A0ABD2B2R1_VESSQ</name>
<evidence type="ECO:0000256" key="3">
    <source>
        <dbReference type="ARBA" id="ARBA00022989"/>
    </source>
</evidence>
<keyword evidence="3" id="KW-1133">Transmembrane helix</keyword>
<dbReference type="Gene3D" id="1.20.120.350">
    <property type="entry name" value="Voltage-gated potassium channels. Chain C"/>
    <property type="match status" value="1"/>
</dbReference>